<keyword evidence="1 2" id="KW-0694">RNA-binding</keyword>
<name>A0A443S226_9ACAR</name>
<dbReference type="InterPro" id="IPR000504">
    <property type="entry name" value="RRM_dom"/>
</dbReference>
<accession>A0A443S226</accession>
<dbReference type="GO" id="GO:0003723">
    <property type="term" value="F:RNA binding"/>
    <property type="evidence" value="ECO:0007669"/>
    <property type="project" value="UniProtKB-UniRule"/>
</dbReference>
<comment type="caution">
    <text evidence="4">The sequence shown here is derived from an EMBL/GenBank/DDBJ whole genome shotgun (WGS) entry which is preliminary data.</text>
</comment>
<dbReference type="Gene3D" id="3.30.70.330">
    <property type="match status" value="3"/>
</dbReference>
<organism evidence="4 5">
    <name type="scientific">Leptotrombidium deliense</name>
    <dbReference type="NCBI Taxonomy" id="299467"/>
    <lineage>
        <taxon>Eukaryota</taxon>
        <taxon>Metazoa</taxon>
        <taxon>Ecdysozoa</taxon>
        <taxon>Arthropoda</taxon>
        <taxon>Chelicerata</taxon>
        <taxon>Arachnida</taxon>
        <taxon>Acari</taxon>
        <taxon>Acariformes</taxon>
        <taxon>Trombidiformes</taxon>
        <taxon>Prostigmata</taxon>
        <taxon>Anystina</taxon>
        <taxon>Parasitengona</taxon>
        <taxon>Trombiculoidea</taxon>
        <taxon>Trombiculidae</taxon>
        <taxon>Leptotrombidium</taxon>
    </lineage>
</organism>
<evidence type="ECO:0000256" key="1">
    <source>
        <dbReference type="ARBA" id="ARBA00022884"/>
    </source>
</evidence>
<evidence type="ECO:0000313" key="4">
    <source>
        <dbReference type="EMBL" id="RWS21589.1"/>
    </source>
</evidence>
<dbReference type="PANTHER" id="PTHR10352">
    <property type="entry name" value="EUKARYOTIC TRANSLATION INITIATION FACTOR 3 SUBUNIT G"/>
    <property type="match status" value="1"/>
</dbReference>
<keyword evidence="5" id="KW-1185">Reference proteome</keyword>
<evidence type="ECO:0000259" key="3">
    <source>
        <dbReference type="PROSITE" id="PS50102"/>
    </source>
</evidence>
<dbReference type="InterPro" id="IPR035979">
    <property type="entry name" value="RBD_domain_sf"/>
</dbReference>
<dbReference type="EMBL" id="NCKV01011624">
    <property type="protein sequence ID" value="RWS21589.1"/>
    <property type="molecule type" value="Genomic_DNA"/>
</dbReference>
<dbReference type="STRING" id="299467.A0A443S226"/>
<dbReference type="VEuPathDB" id="VectorBase:LDEU010451"/>
<dbReference type="AlphaFoldDB" id="A0A443S226"/>
<dbReference type="SMART" id="SM00360">
    <property type="entry name" value="RRM"/>
    <property type="match status" value="3"/>
</dbReference>
<dbReference type="Proteomes" id="UP000288716">
    <property type="component" value="Unassembled WGS sequence"/>
</dbReference>
<feature type="domain" description="RRM" evidence="3">
    <location>
        <begin position="17"/>
        <end position="91"/>
    </location>
</feature>
<gene>
    <name evidence="4" type="ORF">B4U80_11821</name>
</gene>
<dbReference type="Pfam" id="PF00076">
    <property type="entry name" value="RRM_1"/>
    <property type="match status" value="3"/>
</dbReference>
<sequence>MKGEEVTSNDNKINELNTVRLDNFSPQYDECLIEGLFSKYGEIKKVWFNVETERGFGFVEFEQRRSAFMAISEENGKNYDGHDIIVEHFDDNINRFLPTSVFISKENLTADQVVYKFDDLNSKSEKEADLRSLFTRFGKIINVHIYKLGEEERNGFVVVEFADVVSAVNAKVKMSSFKMPSGELMKINLCTADEIEEKRKAFECENTDENWNTVCLSSNMADLNVDEQIECSNSISAVSEKTVKTDEFIVYVYGFESDIQNEEELKSLFEKFGEVKWVKIFNQDENTKADDAIRSIYGCVSYDNEADAKVRSKK</sequence>
<dbReference type="PROSITE" id="PS50102">
    <property type="entry name" value="RRM"/>
    <property type="match status" value="2"/>
</dbReference>
<dbReference type="InterPro" id="IPR012677">
    <property type="entry name" value="Nucleotide-bd_a/b_plait_sf"/>
</dbReference>
<dbReference type="CDD" id="cd00590">
    <property type="entry name" value="RRM_SF"/>
    <property type="match status" value="3"/>
</dbReference>
<protein>
    <submittedName>
        <fullName evidence="4">Polyadenylate-binding protein 7-like protein</fullName>
    </submittedName>
</protein>
<reference evidence="4 5" key="1">
    <citation type="journal article" date="2018" name="Gigascience">
        <title>Genomes of trombidid mites reveal novel predicted allergens and laterally-transferred genes associated with secondary metabolism.</title>
        <authorList>
            <person name="Dong X."/>
            <person name="Chaisiri K."/>
            <person name="Xia D."/>
            <person name="Armstrong S.D."/>
            <person name="Fang Y."/>
            <person name="Donnelly M.J."/>
            <person name="Kadowaki T."/>
            <person name="McGarry J.W."/>
            <person name="Darby A.C."/>
            <person name="Makepeace B.L."/>
        </authorList>
    </citation>
    <scope>NUCLEOTIDE SEQUENCE [LARGE SCALE GENOMIC DNA]</scope>
    <source>
        <strain evidence="4">UoL-UT</strain>
    </source>
</reference>
<dbReference type="OrthoDB" id="10044938at2759"/>
<proteinExistence type="predicted"/>
<evidence type="ECO:0000313" key="5">
    <source>
        <dbReference type="Proteomes" id="UP000288716"/>
    </source>
</evidence>
<feature type="domain" description="RRM" evidence="3">
    <location>
        <begin position="99"/>
        <end position="192"/>
    </location>
</feature>
<evidence type="ECO:0000256" key="2">
    <source>
        <dbReference type="PROSITE-ProRule" id="PRU00176"/>
    </source>
</evidence>
<dbReference type="SUPFAM" id="SSF54928">
    <property type="entry name" value="RNA-binding domain, RBD"/>
    <property type="match status" value="2"/>
</dbReference>